<sequence>MKFPPRDATALAIMLACLTSVTAQNMSYGANNFYHSDCVTVEPVNFRSQNRMAIAGNLFFPNDLDRSVNASAVVVGHPMGAVKEQSANLYATKLAEQGFVTVTLDLPFYGGSEGEPRNAVSPDLYAEAFSAAVDYLGTQDFVNRERIGALGICGSGSFVISAAKLDPRMKAIATSSMYDMGAVNRDGLQKSQSVDQRKEIITTAAQQRWVELDGGEVVFAIGTPLQLTPESTAIDREFFDFYRTPRGEFTPKGSMSNITTHRTLTSNVRFMNFYPFNDIETISPRPMLFIAGDQAHSREFSEQAYAAAAEPKELFWVPGAGHVDLYDRVELIPFDKLARFFQVNLGE</sequence>
<comment type="similarity">
    <text evidence="1">Belongs to the polyketide transferase af380 family.</text>
</comment>
<name>A0A9P8RGJ9_9PEZI</name>
<dbReference type="Gene3D" id="1.10.10.800">
    <property type="match status" value="1"/>
</dbReference>
<evidence type="ECO:0000313" key="5">
    <source>
        <dbReference type="Proteomes" id="UP000758603"/>
    </source>
</evidence>
<dbReference type="Proteomes" id="UP000758603">
    <property type="component" value="Unassembled WGS sequence"/>
</dbReference>
<keyword evidence="4" id="KW-0378">Hydrolase</keyword>
<dbReference type="PANTHER" id="PTHR47751">
    <property type="entry name" value="SUPERFAMILY HYDROLASE, PUTATIVE (AFU_ORTHOLOGUE AFUA_2G16580)-RELATED"/>
    <property type="match status" value="1"/>
</dbReference>
<dbReference type="PANTHER" id="PTHR47751:SF1">
    <property type="entry name" value="SUPERFAMILY HYDROLASE, PUTATIVE (AFU_ORTHOLOGUE AFUA_2G16580)-RELATED"/>
    <property type="match status" value="1"/>
</dbReference>
<evidence type="ECO:0000256" key="2">
    <source>
        <dbReference type="SAM" id="SignalP"/>
    </source>
</evidence>
<evidence type="ECO:0000313" key="4">
    <source>
        <dbReference type="EMBL" id="KAH6645447.1"/>
    </source>
</evidence>
<keyword evidence="5" id="KW-1185">Reference proteome</keyword>
<comment type="caution">
    <text evidence="4">The sequence shown here is derived from an EMBL/GenBank/DDBJ whole genome shotgun (WGS) entry which is preliminary data.</text>
</comment>
<dbReference type="GO" id="GO:0016787">
    <property type="term" value="F:hydrolase activity"/>
    <property type="evidence" value="ECO:0007669"/>
    <property type="project" value="UniProtKB-KW"/>
</dbReference>
<reference evidence="4" key="1">
    <citation type="journal article" date="2021" name="Nat. Commun.">
        <title>Genetic determinants of endophytism in the Arabidopsis root mycobiome.</title>
        <authorList>
            <person name="Mesny F."/>
            <person name="Miyauchi S."/>
            <person name="Thiergart T."/>
            <person name="Pickel B."/>
            <person name="Atanasova L."/>
            <person name="Karlsson M."/>
            <person name="Huettel B."/>
            <person name="Barry K.W."/>
            <person name="Haridas S."/>
            <person name="Chen C."/>
            <person name="Bauer D."/>
            <person name="Andreopoulos W."/>
            <person name="Pangilinan J."/>
            <person name="LaButti K."/>
            <person name="Riley R."/>
            <person name="Lipzen A."/>
            <person name="Clum A."/>
            <person name="Drula E."/>
            <person name="Henrissat B."/>
            <person name="Kohler A."/>
            <person name="Grigoriev I.V."/>
            <person name="Martin F.M."/>
            <person name="Hacquard S."/>
        </authorList>
    </citation>
    <scope>NUCLEOTIDE SEQUENCE</scope>
    <source>
        <strain evidence="4">MPI-SDFR-AT-0073</strain>
    </source>
</reference>
<keyword evidence="2" id="KW-0732">Signal</keyword>
<dbReference type="EMBL" id="JAGPXC010000011">
    <property type="protein sequence ID" value="KAH6645447.1"/>
    <property type="molecule type" value="Genomic_DNA"/>
</dbReference>
<feature type="domain" description="AB hydrolase-1" evidence="3">
    <location>
        <begin position="93"/>
        <end position="326"/>
    </location>
</feature>
<gene>
    <name evidence="4" type="ORF">BKA67DRAFT_527277</name>
</gene>
<dbReference type="InterPro" id="IPR029058">
    <property type="entry name" value="AB_hydrolase_fold"/>
</dbReference>
<dbReference type="AlphaFoldDB" id="A0A9P8RGJ9"/>
<feature type="chain" id="PRO_5040283579" evidence="2">
    <location>
        <begin position="24"/>
        <end position="347"/>
    </location>
</feature>
<dbReference type="RefSeq" id="XP_045951961.1">
    <property type="nucleotide sequence ID" value="XM_046098835.1"/>
</dbReference>
<dbReference type="InterPro" id="IPR000073">
    <property type="entry name" value="AB_hydrolase_1"/>
</dbReference>
<dbReference type="OrthoDB" id="2498029at2759"/>
<dbReference type="SUPFAM" id="SSF53474">
    <property type="entry name" value="alpha/beta-Hydrolases"/>
    <property type="match status" value="1"/>
</dbReference>
<dbReference type="Gene3D" id="3.40.50.1820">
    <property type="entry name" value="alpha/beta hydrolase"/>
    <property type="match status" value="1"/>
</dbReference>
<dbReference type="GeneID" id="70127727"/>
<evidence type="ECO:0000259" key="3">
    <source>
        <dbReference type="Pfam" id="PF12697"/>
    </source>
</evidence>
<evidence type="ECO:0000256" key="1">
    <source>
        <dbReference type="ARBA" id="ARBA00029464"/>
    </source>
</evidence>
<dbReference type="Pfam" id="PF12697">
    <property type="entry name" value="Abhydrolase_6"/>
    <property type="match status" value="1"/>
</dbReference>
<dbReference type="InterPro" id="IPR051411">
    <property type="entry name" value="Polyketide_trans_af380"/>
</dbReference>
<proteinExistence type="inferred from homology"/>
<accession>A0A9P8RGJ9</accession>
<organism evidence="4 5">
    <name type="scientific">Truncatella angustata</name>
    <dbReference type="NCBI Taxonomy" id="152316"/>
    <lineage>
        <taxon>Eukaryota</taxon>
        <taxon>Fungi</taxon>
        <taxon>Dikarya</taxon>
        <taxon>Ascomycota</taxon>
        <taxon>Pezizomycotina</taxon>
        <taxon>Sordariomycetes</taxon>
        <taxon>Xylariomycetidae</taxon>
        <taxon>Amphisphaeriales</taxon>
        <taxon>Sporocadaceae</taxon>
        <taxon>Truncatella</taxon>
    </lineage>
</organism>
<feature type="signal peptide" evidence="2">
    <location>
        <begin position="1"/>
        <end position="23"/>
    </location>
</feature>
<protein>
    <submittedName>
        <fullName evidence="4">Alpha/Beta hydrolase protein</fullName>
    </submittedName>
</protein>